<evidence type="ECO:0000256" key="7">
    <source>
        <dbReference type="ARBA" id="ARBA00022840"/>
    </source>
</evidence>
<keyword evidence="14" id="KW-1185">Reference proteome</keyword>
<feature type="compositionally biased region" description="Basic and acidic residues" evidence="10">
    <location>
        <begin position="942"/>
        <end position="957"/>
    </location>
</feature>
<keyword evidence="5" id="KW-0808">Transferase</keyword>
<feature type="compositionally biased region" description="Basic and acidic residues" evidence="10">
    <location>
        <begin position="820"/>
        <end position="847"/>
    </location>
</feature>
<feature type="region of interest" description="Disordered" evidence="10">
    <location>
        <begin position="772"/>
        <end position="879"/>
    </location>
</feature>
<feature type="compositionally biased region" description="Basic and acidic residues" evidence="10">
    <location>
        <begin position="619"/>
        <end position="634"/>
    </location>
</feature>
<sequence>MLKTNEYNSSISDMQKKFVKEWENLVQKIGKNNVNKDICLLQGFAHRIIRNENLKENEKWAAFGRKVAFAIFNIDVGPKFSQYSFKTLTETEYAEHEKKCDELEYSNKIANKLMYEKCKQLFYKKCLERLIMESTEFQHYLCYNKNINNYKDWLYYLLGWFDLFLLEEMYPYVLRIERISNARCADGHYEQFQHRRGSEKAIEFESRITIRKLLDNKTWIELEKWVRHKAENGTEFGGKMLRKINEVKKAMLAPGTVGTEKGICMMVKLHEFVEAIHGQLLLKGEQQEKDALLVKSIENWWPNQCDRKDEADSVFKQQRAILHEQKRNIYDCFMTVWQELRGVRGAPTRLHKFLQMSEDEIEMECTFNGEFRDSEVFRNHDHLQKHYIDANTIDDRVQSKAMKLAADISVWVIWLEKRVLDLAATKTKAKLPRLTMAWEQNRWYYEMMYDQLFDIEEEAELAKKERQIGILLQMSKDLVEQKLKMPDEKLRIEYRNKKLERLKQCLKDGTAPPPPNGTVDREWHEIRRKSEEEKGQMGGGGEMVEKWLQQRHFEHMKKYLSFSYSFNSKFLQNSLNKEKFHIAELVGEENLSEIYKITMHYSARLKKSDEFTSSAEDEGQNKEGKSEKNGKEKQQNNNEKNGKNGKNGKTPQNSKNAEEKALEVDKIMELINLGDDTKKSKTPKKESGGTKNKQKTKTPQKKGKKNGKENSLKIELAFSGKTGCSTEEAENAEAKKQSEEGTEIFLTPREAFSDNEGTIIEMAKKSPEMMASYLKDLMPKGNDDEKGILNSKSEKEKPPNGNEEKTISKRKNNTKKKNKSEKGKEHFGKGENSAKRNERTEEKRSEIGTETGEIDENDQKKPENITCIKHDEEAHMTANSNDLVQNLNEQWHEIGIMPKKKNEKHILNTKSEKEMPPNKDGEKITKEKNNEIVSEFGEIEENDQRENNKESDKKATKTENSNDLEGNLKEQKSEIGIMPKEKNEKGILKAKEMHEKTNPKREKKPKKKNKIEKGKALFEKKENNKKSSEKTEEKSVEIGPESCEIDENDQKQLERIGLIGENEFCWKFFLEDEFLLRFLQQLFSNLSEMMQRIVIIGCLINEIGHRMEVIDKLYPIGDKTLLNDLKSLGIAPSKWLHKKLGQHWHQIRNEQMPKVSPLKSDRKTEELRNILWKHLKMILKFIDVNLAVANQSNENGKDETEFGEKQIIFRKLALALLSEREKIGKMVQNLQFSRTNSAQFEVLWDAAWLTKLNDEERKKLLTTAFFKNEFELEKFNEFFGHFLLMTKQIEQDQKLYNEMSNFTKTENQILGNFGISLHLQEIKLFTGQKNLVENDSATINMLTEFLSKNGFGMIENERKLKIDRAIEMIERVVKEWNPQAKLLVTGSSQLGVLTEHSDIDAICVGPAFLEFHFFGSAKCEIHRNRRSCPDWSLYCRLCLLQNVNVNTIRSIEDALVPLIKFTFQFDQNTPIDFDIGLVTFDPNEQIFKSKMPIKYEQSNALSAKIAKEIGELSDQRKYFGGGEVGEKSIEEKLKKKLRSLSSFEVSSIILKRILATENTENGKGNILQIYRTFLLMVKFWAREHHIYDNKLGFFNGISLSLLVAKVMLLYPMASLPFLIEKFFFTFSTWPWPTPLKLTDLPNWSILRWNASDESDKRQEIYSRRGLMPGLTMPIVTPGHIEQNATFNVNRSTATIIRRELQNAIKIIRNWPMDLGQVQEEKWENLLKDKKFEEKFSHFIRINCKAFALADFYDFCGYVETRIRLQLLIDVERFDRIRLAHAKQIVEKEQILGENKKGDENEAFSGPKSEYYQKIWLIGLELDDKSAAVGDGTAEEVEWIRRLNSMLLHQFDATIEKAYRIKKNLANELLKIELKSKYEKKENY</sequence>
<evidence type="ECO:0000256" key="2">
    <source>
        <dbReference type="ARBA" id="ARBA00010912"/>
    </source>
</evidence>
<feature type="compositionally biased region" description="Basic and acidic residues" evidence="10">
    <location>
        <begin position="904"/>
        <end position="930"/>
    </location>
</feature>
<keyword evidence="6" id="KW-0547">Nucleotide-binding</keyword>
<feature type="region of interest" description="Disordered" evidence="10">
    <location>
        <begin position="895"/>
        <end position="1041"/>
    </location>
</feature>
<comment type="similarity">
    <text evidence="2">Belongs to the poly(A) polymerase family.</text>
</comment>
<feature type="domain" description="Poly(A) polymerase central" evidence="12">
    <location>
        <begin position="1570"/>
        <end position="1726"/>
    </location>
</feature>
<dbReference type="SUPFAM" id="SSF55003">
    <property type="entry name" value="PAP/Archaeal CCA-adding enzyme, C-terminal domain"/>
    <property type="match status" value="1"/>
</dbReference>
<evidence type="ECO:0000256" key="4">
    <source>
        <dbReference type="ARBA" id="ARBA00022664"/>
    </source>
</evidence>
<feature type="region of interest" description="Disordered" evidence="10">
    <location>
        <begin position="671"/>
        <end position="756"/>
    </location>
</feature>
<dbReference type="Gene3D" id="3.30.460.10">
    <property type="entry name" value="Beta Polymerase, domain 2"/>
    <property type="match status" value="1"/>
</dbReference>
<feature type="compositionally biased region" description="Basic and acidic residues" evidence="10">
    <location>
        <begin position="1011"/>
        <end position="1036"/>
    </location>
</feature>
<evidence type="ECO:0000259" key="12">
    <source>
        <dbReference type="Pfam" id="PF04928"/>
    </source>
</evidence>
<dbReference type="PANTHER" id="PTHR10682">
    <property type="entry name" value="POLY A POLYMERASE"/>
    <property type="match status" value="1"/>
</dbReference>
<dbReference type="Proteomes" id="UP001620626">
    <property type="component" value="Unassembled WGS sequence"/>
</dbReference>
<keyword evidence="8" id="KW-0539">Nucleus</keyword>
<evidence type="ECO:0000256" key="1">
    <source>
        <dbReference type="ARBA" id="ARBA00004123"/>
    </source>
</evidence>
<reference evidence="13 14" key="1">
    <citation type="submission" date="2024-10" db="EMBL/GenBank/DDBJ databases">
        <authorList>
            <person name="Kim D."/>
        </authorList>
    </citation>
    <scope>NUCLEOTIDE SEQUENCE [LARGE SCALE GENOMIC DNA]</scope>
    <source>
        <strain evidence="13">BH-2024</strain>
    </source>
</reference>
<feature type="compositionally biased region" description="Basic and acidic residues" evidence="10">
    <location>
        <begin position="675"/>
        <end position="688"/>
    </location>
</feature>
<dbReference type="GO" id="GO:1990817">
    <property type="term" value="F:poly(A) RNA polymerase activity"/>
    <property type="evidence" value="ECO:0007669"/>
    <property type="project" value="UniProtKB-EC"/>
</dbReference>
<gene>
    <name evidence="13" type="ORF">niasHT_000394</name>
</gene>
<dbReference type="SUPFAM" id="SSF81301">
    <property type="entry name" value="Nucleotidyltransferase"/>
    <property type="match status" value="1"/>
</dbReference>
<dbReference type="PANTHER" id="PTHR10682:SF10">
    <property type="entry name" value="POLYNUCLEOTIDE ADENYLYLTRANSFERASE"/>
    <property type="match status" value="1"/>
</dbReference>
<feature type="compositionally biased region" description="Basic residues" evidence="10">
    <location>
        <begin position="808"/>
        <end position="819"/>
    </location>
</feature>
<feature type="compositionally biased region" description="Basic and acidic residues" evidence="10">
    <location>
        <begin position="857"/>
        <end position="875"/>
    </location>
</feature>
<protein>
    <recommendedName>
        <fullName evidence="3">polynucleotide adenylyltransferase</fullName>
        <ecNumber evidence="3">2.7.7.19</ecNumber>
    </recommendedName>
</protein>
<dbReference type="SUPFAM" id="SSF81631">
    <property type="entry name" value="PAP/OAS1 substrate-binding domain"/>
    <property type="match status" value="1"/>
</dbReference>
<evidence type="ECO:0000259" key="11">
    <source>
        <dbReference type="Pfam" id="PF01909"/>
    </source>
</evidence>
<dbReference type="InterPro" id="IPR011068">
    <property type="entry name" value="NuclTrfase_I-like_C"/>
</dbReference>
<keyword evidence="4" id="KW-0507">mRNA processing</keyword>
<dbReference type="GO" id="GO:0005524">
    <property type="term" value="F:ATP binding"/>
    <property type="evidence" value="ECO:0007669"/>
    <property type="project" value="UniProtKB-KW"/>
</dbReference>
<dbReference type="GO" id="GO:0006397">
    <property type="term" value="P:mRNA processing"/>
    <property type="evidence" value="ECO:0007669"/>
    <property type="project" value="UniProtKB-KW"/>
</dbReference>
<dbReference type="EMBL" id="JBICBT010000192">
    <property type="protein sequence ID" value="KAL3121241.1"/>
    <property type="molecule type" value="Genomic_DNA"/>
</dbReference>
<evidence type="ECO:0000313" key="13">
    <source>
        <dbReference type="EMBL" id="KAL3121241.1"/>
    </source>
</evidence>
<dbReference type="Gene3D" id="3.30.70.590">
    <property type="entry name" value="Poly(A) polymerase predicted RNA binding domain"/>
    <property type="match status" value="1"/>
</dbReference>
<dbReference type="CDD" id="cd05402">
    <property type="entry name" value="NT_PAP_TUTase"/>
    <property type="match status" value="1"/>
</dbReference>
<evidence type="ECO:0000313" key="14">
    <source>
        <dbReference type="Proteomes" id="UP001620626"/>
    </source>
</evidence>
<comment type="caution">
    <text evidence="13">The sequence shown here is derived from an EMBL/GenBank/DDBJ whole genome shotgun (WGS) entry which is preliminary data.</text>
</comment>
<dbReference type="Gene3D" id="1.10.1410.10">
    <property type="match status" value="1"/>
</dbReference>
<evidence type="ECO:0000256" key="3">
    <source>
        <dbReference type="ARBA" id="ARBA00012388"/>
    </source>
</evidence>
<name>A0ABD2M1E5_9BILA</name>
<feature type="region of interest" description="Disordered" evidence="10">
    <location>
        <begin position="610"/>
        <end position="657"/>
    </location>
</feature>
<dbReference type="InterPro" id="IPR043519">
    <property type="entry name" value="NT_sf"/>
</dbReference>
<evidence type="ECO:0000256" key="9">
    <source>
        <dbReference type="ARBA" id="ARBA00048830"/>
    </source>
</evidence>
<feature type="compositionally biased region" description="Basic residues" evidence="10">
    <location>
        <begin position="692"/>
        <end position="705"/>
    </location>
</feature>
<accession>A0ABD2M1E5</accession>
<evidence type="ECO:0000256" key="6">
    <source>
        <dbReference type="ARBA" id="ARBA00022741"/>
    </source>
</evidence>
<proteinExistence type="inferred from homology"/>
<evidence type="ECO:0000256" key="5">
    <source>
        <dbReference type="ARBA" id="ARBA00022679"/>
    </source>
</evidence>
<comment type="subcellular location">
    <subcellularLocation>
        <location evidence="1">Nucleus</location>
    </subcellularLocation>
</comment>
<dbReference type="InterPro" id="IPR002934">
    <property type="entry name" value="Polymerase_NTP_transf_dom"/>
</dbReference>
<evidence type="ECO:0000256" key="10">
    <source>
        <dbReference type="SAM" id="MobiDB-lite"/>
    </source>
</evidence>
<comment type="catalytic activity">
    <reaction evidence="9">
        <text>RNA(n) + ATP = RNA(n)-3'-adenine ribonucleotide + diphosphate</text>
        <dbReference type="Rhea" id="RHEA:11332"/>
        <dbReference type="Rhea" id="RHEA-COMP:14527"/>
        <dbReference type="Rhea" id="RHEA-COMP:17347"/>
        <dbReference type="ChEBI" id="CHEBI:30616"/>
        <dbReference type="ChEBI" id="CHEBI:33019"/>
        <dbReference type="ChEBI" id="CHEBI:140395"/>
        <dbReference type="ChEBI" id="CHEBI:173115"/>
        <dbReference type="EC" id="2.7.7.19"/>
    </reaction>
</comment>
<dbReference type="Pfam" id="PF01909">
    <property type="entry name" value="NTP_transf_2"/>
    <property type="match status" value="1"/>
</dbReference>
<organism evidence="13 14">
    <name type="scientific">Heterodera trifolii</name>
    <dbReference type="NCBI Taxonomy" id="157864"/>
    <lineage>
        <taxon>Eukaryota</taxon>
        <taxon>Metazoa</taxon>
        <taxon>Ecdysozoa</taxon>
        <taxon>Nematoda</taxon>
        <taxon>Chromadorea</taxon>
        <taxon>Rhabditida</taxon>
        <taxon>Tylenchina</taxon>
        <taxon>Tylenchomorpha</taxon>
        <taxon>Tylenchoidea</taxon>
        <taxon>Heteroderidae</taxon>
        <taxon>Heteroderinae</taxon>
        <taxon>Heterodera</taxon>
    </lineage>
</organism>
<feature type="compositionally biased region" description="Basic residues" evidence="10">
    <location>
        <begin position="1001"/>
        <end position="1010"/>
    </location>
</feature>
<feature type="compositionally biased region" description="Basic and acidic residues" evidence="10">
    <location>
        <begin position="777"/>
        <end position="807"/>
    </location>
</feature>
<feature type="compositionally biased region" description="Basic and acidic residues" evidence="10">
    <location>
        <begin position="966"/>
        <end position="1000"/>
    </location>
</feature>
<dbReference type="InterPro" id="IPR007012">
    <property type="entry name" value="PolA_pol_cen_dom"/>
</dbReference>
<keyword evidence="7" id="KW-0067">ATP-binding</keyword>
<dbReference type="Pfam" id="PF04928">
    <property type="entry name" value="PAP_central"/>
    <property type="match status" value="1"/>
</dbReference>
<evidence type="ECO:0000256" key="8">
    <source>
        <dbReference type="ARBA" id="ARBA00023242"/>
    </source>
</evidence>
<dbReference type="GO" id="GO:0005634">
    <property type="term" value="C:nucleus"/>
    <property type="evidence" value="ECO:0007669"/>
    <property type="project" value="UniProtKB-SubCell"/>
</dbReference>
<feature type="domain" description="Polymerase nucleotidyl transferase" evidence="11">
    <location>
        <begin position="1368"/>
        <end position="1410"/>
    </location>
</feature>
<dbReference type="EC" id="2.7.7.19" evidence="3"/>